<evidence type="ECO:0000256" key="4">
    <source>
        <dbReference type="ARBA" id="ARBA00023027"/>
    </source>
</evidence>
<sequence length="260" mass="28238">MASKKSEFPQVQPGGSLILAWQAKGKQILIVGGGEVAAGRIIHCLNADAIVTVVCPSSGLNAEVAFRVAEGQVKHVARNFEPSDLDDADMVLVAVDDPAASTAIWKLCKERRIPANIADVPSECDFFFGSVHRDGPLQIMVSTNGKGPRLAALIRRLIAKKLPPNAGNAIETIGVLRTKLRAVAPGHADGAKRMAWMTRVSDTYSWEEMCQLTEADMDFLLRYYPENKVPSFDELRLAQGYPEPQRLDLFDGSFGFSVGA</sequence>
<evidence type="ECO:0000259" key="7">
    <source>
        <dbReference type="Pfam" id="PF14823"/>
    </source>
</evidence>
<reference evidence="9 10" key="1">
    <citation type="journal article" date="2017" name="G3 (Bethesda)">
        <title>First Draft Genome Sequence of the Pathogenic Fungus Lomentospora prolificans (Formerly Scedosporium prolificans).</title>
        <authorList>
            <person name="Luo R."/>
            <person name="Zimin A."/>
            <person name="Workman R."/>
            <person name="Fan Y."/>
            <person name="Pertea G."/>
            <person name="Grossman N."/>
            <person name="Wear M.P."/>
            <person name="Jia B."/>
            <person name="Miller H."/>
            <person name="Casadevall A."/>
            <person name="Timp W."/>
            <person name="Zhang S.X."/>
            <person name="Salzberg S.L."/>
        </authorList>
    </citation>
    <scope>NUCLEOTIDE SEQUENCE [LARGE SCALE GENOMIC DNA]</scope>
    <source>
        <strain evidence="9 10">JHH-5317</strain>
    </source>
</reference>
<dbReference type="FunCoup" id="A0A2N3N0J7">
    <property type="interactions" value="103"/>
</dbReference>
<dbReference type="Gene3D" id="1.10.3280.10">
    <property type="entry name" value="Siroheme synthase, domain 3"/>
    <property type="match status" value="1"/>
</dbReference>
<evidence type="ECO:0000256" key="6">
    <source>
        <dbReference type="ARBA" id="ARBA00047561"/>
    </source>
</evidence>
<dbReference type="InterPro" id="IPR028162">
    <property type="entry name" value="Met8_C"/>
</dbReference>
<evidence type="ECO:0000313" key="9">
    <source>
        <dbReference type="EMBL" id="PKS05958.1"/>
    </source>
</evidence>
<evidence type="ECO:0000256" key="2">
    <source>
        <dbReference type="ARBA" id="ARBA00012400"/>
    </source>
</evidence>
<dbReference type="EMBL" id="NLAX01001139">
    <property type="protein sequence ID" value="PKS05958.1"/>
    <property type="molecule type" value="Genomic_DNA"/>
</dbReference>
<dbReference type="Proteomes" id="UP000233524">
    <property type="component" value="Unassembled WGS sequence"/>
</dbReference>
<dbReference type="InterPro" id="IPR028281">
    <property type="entry name" value="Sirohaem_synthase_central"/>
</dbReference>
<feature type="domain" description="Siroheme synthase central" evidence="8">
    <location>
        <begin position="134"/>
        <end position="160"/>
    </location>
</feature>
<dbReference type="AlphaFoldDB" id="A0A2N3N0J7"/>
<comment type="catalytic activity">
    <reaction evidence="6">
        <text>precorrin-2 + NAD(+) = sirohydrochlorin + NADH + 2 H(+)</text>
        <dbReference type="Rhea" id="RHEA:15613"/>
        <dbReference type="ChEBI" id="CHEBI:15378"/>
        <dbReference type="ChEBI" id="CHEBI:57540"/>
        <dbReference type="ChEBI" id="CHEBI:57945"/>
        <dbReference type="ChEBI" id="CHEBI:58351"/>
        <dbReference type="ChEBI" id="CHEBI:58827"/>
        <dbReference type="EC" id="1.3.1.76"/>
    </reaction>
</comment>
<protein>
    <recommendedName>
        <fullName evidence="2">precorrin-2 dehydrogenase</fullName>
        <ecNumber evidence="2">1.3.1.76</ecNumber>
    </recommendedName>
</protein>
<evidence type="ECO:0000256" key="3">
    <source>
        <dbReference type="ARBA" id="ARBA00023002"/>
    </source>
</evidence>
<evidence type="ECO:0000313" key="10">
    <source>
        <dbReference type="Proteomes" id="UP000233524"/>
    </source>
</evidence>
<dbReference type="NCBIfam" id="TIGR01470">
    <property type="entry name" value="cysG_Nterm"/>
    <property type="match status" value="1"/>
</dbReference>
<keyword evidence="5" id="KW-0627">Porphyrin biosynthesis</keyword>
<accession>A0A2N3N0J7</accession>
<dbReference type="Gene3D" id="3.40.50.720">
    <property type="entry name" value="NAD(P)-binding Rossmann-like Domain"/>
    <property type="match status" value="1"/>
</dbReference>
<dbReference type="Pfam" id="PF14823">
    <property type="entry name" value="Sirohm_synth_C"/>
    <property type="match status" value="1"/>
</dbReference>
<dbReference type="PANTHER" id="PTHR35330:SF1">
    <property type="entry name" value="SIROHEME BIOSYNTHESIS PROTEIN MET8"/>
    <property type="match status" value="1"/>
</dbReference>
<keyword evidence="4" id="KW-0520">NAD</keyword>
<keyword evidence="3" id="KW-0560">Oxidoreductase</keyword>
<dbReference type="OrthoDB" id="1721126at2759"/>
<evidence type="ECO:0000256" key="1">
    <source>
        <dbReference type="ARBA" id="ARBA00005010"/>
    </source>
</evidence>
<dbReference type="InterPro" id="IPR036291">
    <property type="entry name" value="NAD(P)-bd_dom_sf"/>
</dbReference>
<dbReference type="STRING" id="41688.A0A2N3N0J7"/>
<comment type="pathway">
    <text evidence="1">Porphyrin-containing compound metabolism; siroheme biosynthesis; sirohydrochlorin from precorrin-2: step 1/1.</text>
</comment>
<dbReference type="GO" id="GO:0043115">
    <property type="term" value="F:precorrin-2 dehydrogenase activity"/>
    <property type="evidence" value="ECO:0007669"/>
    <property type="project" value="UniProtKB-EC"/>
</dbReference>
<dbReference type="PANTHER" id="PTHR35330">
    <property type="entry name" value="SIROHEME BIOSYNTHESIS PROTEIN MET8"/>
    <property type="match status" value="1"/>
</dbReference>
<comment type="caution">
    <text evidence="9">The sequence shown here is derived from an EMBL/GenBank/DDBJ whole genome shotgun (WGS) entry which is preliminary data.</text>
</comment>
<feature type="domain" description="Siroheme biosynthesis protein Met8 C-terminal" evidence="7">
    <location>
        <begin position="163"/>
        <end position="230"/>
    </location>
</feature>
<name>A0A2N3N0J7_9PEZI</name>
<dbReference type="InParanoid" id="A0A2N3N0J7"/>
<dbReference type="InterPro" id="IPR006367">
    <property type="entry name" value="Sirohaem_synthase_N"/>
</dbReference>
<dbReference type="EC" id="1.3.1.76" evidence="2"/>
<dbReference type="InterPro" id="IPR028161">
    <property type="entry name" value="Met8-like"/>
</dbReference>
<dbReference type="GO" id="GO:0004325">
    <property type="term" value="F:ferrochelatase activity"/>
    <property type="evidence" value="ECO:0007669"/>
    <property type="project" value="InterPro"/>
</dbReference>
<dbReference type="VEuPathDB" id="FungiDB:jhhlp_007791"/>
<dbReference type="UniPathway" id="UPA00262">
    <property type="reaction ID" value="UER00222"/>
</dbReference>
<evidence type="ECO:0000256" key="5">
    <source>
        <dbReference type="ARBA" id="ARBA00023244"/>
    </source>
</evidence>
<dbReference type="GO" id="GO:0019354">
    <property type="term" value="P:siroheme biosynthetic process"/>
    <property type="evidence" value="ECO:0007669"/>
    <property type="project" value="UniProtKB-UniPathway"/>
</dbReference>
<proteinExistence type="predicted"/>
<dbReference type="Pfam" id="PF13241">
    <property type="entry name" value="NAD_binding_7"/>
    <property type="match status" value="1"/>
</dbReference>
<dbReference type="Pfam" id="PF14824">
    <property type="entry name" value="Sirohm_synth_M"/>
    <property type="match status" value="1"/>
</dbReference>
<organism evidence="9 10">
    <name type="scientific">Lomentospora prolificans</name>
    <dbReference type="NCBI Taxonomy" id="41688"/>
    <lineage>
        <taxon>Eukaryota</taxon>
        <taxon>Fungi</taxon>
        <taxon>Dikarya</taxon>
        <taxon>Ascomycota</taxon>
        <taxon>Pezizomycotina</taxon>
        <taxon>Sordariomycetes</taxon>
        <taxon>Hypocreomycetidae</taxon>
        <taxon>Microascales</taxon>
        <taxon>Microascaceae</taxon>
        <taxon>Lomentospora</taxon>
    </lineage>
</organism>
<dbReference type="Gene3D" id="3.30.160.110">
    <property type="entry name" value="Siroheme synthase, domain 2"/>
    <property type="match status" value="1"/>
</dbReference>
<dbReference type="SUPFAM" id="SSF51735">
    <property type="entry name" value="NAD(P)-binding Rossmann-fold domains"/>
    <property type="match status" value="1"/>
</dbReference>
<evidence type="ECO:0000259" key="8">
    <source>
        <dbReference type="Pfam" id="PF14824"/>
    </source>
</evidence>
<dbReference type="SUPFAM" id="SSF75615">
    <property type="entry name" value="Siroheme synthase middle domains-like"/>
    <property type="match status" value="1"/>
</dbReference>
<gene>
    <name evidence="9" type="ORF">jhhlp_007791</name>
</gene>
<keyword evidence="10" id="KW-1185">Reference proteome</keyword>